<reference evidence="4 5" key="1">
    <citation type="submission" date="2014-09" db="EMBL/GenBank/DDBJ databases">
        <authorList>
            <person name="Martin A.A."/>
        </authorList>
    </citation>
    <scope>NUCLEOTIDE SEQUENCE</scope>
    <source>
        <strain evidence="5">ED321</strain>
        <strain evidence="4">ED321 Heterogonic</strain>
    </source>
</reference>
<proteinExistence type="predicted"/>
<dbReference type="PANTHER" id="PTHR45701">
    <property type="entry name" value="SYNAPTOBREVIN FAMILY MEMBER"/>
    <property type="match status" value="1"/>
</dbReference>
<reference evidence="6" key="2">
    <citation type="submission" date="2020-12" db="UniProtKB">
        <authorList>
            <consortium name="WormBaseParasite"/>
        </authorList>
    </citation>
    <scope>IDENTIFICATION</scope>
</reference>
<dbReference type="Gene3D" id="1.20.5.110">
    <property type="match status" value="1"/>
</dbReference>
<keyword evidence="2" id="KW-0472">Membrane</keyword>
<feature type="domain" description="V-SNARE coiled-coil homology" evidence="3">
    <location>
        <begin position="25"/>
        <end position="85"/>
    </location>
</feature>
<feature type="transmembrane region" description="Helical" evidence="2">
    <location>
        <begin position="87"/>
        <end position="108"/>
    </location>
</feature>
<dbReference type="OrthoDB" id="190375at2759"/>
<sequence>MSNSISRNEIFLGGRNTNLDKQKEHINSLRQSICEVKSIAKNNIRKVAERDEKLEILSKSIDNFKETTEQFSNNATKLKKKMITQMYNLIFVVAVVFVLIACGILFSIKLT</sequence>
<dbReference type="GO" id="GO:0016192">
    <property type="term" value="P:vesicle-mediated transport"/>
    <property type="evidence" value="ECO:0007669"/>
    <property type="project" value="InterPro"/>
</dbReference>
<dbReference type="InterPro" id="IPR016444">
    <property type="entry name" value="Synaptobrevin/VAMP"/>
</dbReference>
<evidence type="ECO:0000256" key="2">
    <source>
        <dbReference type="SAM" id="Phobius"/>
    </source>
</evidence>
<dbReference type="WormBase" id="SRAE_2000209000">
    <property type="protein sequence ID" value="SRP07448"/>
    <property type="gene ID" value="WBGene00262297"/>
</dbReference>
<gene>
    <name evidence="4 6 7" type="ORF">SRAE_2000209000</name>
</gene>
<dbReference type="PRINTS" id="PR00219">
    <property type="entry name" value="SYNAPTOBREVN"/>
</dbReference>
<keyword evidence="5" id="KW-1185">Reference proteome</keyword>
<dbReference type="AlphaFoldDB" id="A0A090LC98"/>
<dbReference type="CTD" id="36379791"/>
<evidence type="ECO:0000256" key="1">
    <source>
        <dbReference type="PROSITE-ProRule" id="PRU00290"/>
    </source>
</evidence>
<dbReference type="PROSITE" id="PS50892">
    <property type="entry name" value="V_SNARE"/>
    <property type="match status" value="1"/>
</dbReference>
<name>A0A090LC98_STRRB</name>
<dbReference type="GeneID" id="36379791"/>
<evidence type="ECO:0000313" key="7">
    <source>
        <dbReference type="WormBase" id="SRAE_2000209000"/>
    </source>
</evidence>
<dbReference type="InterPro" id="IPR001388">
    <property type="entry name" value="Synaptobrevin-like"/>
</dbReference>
<dbReference type="RefSeq" id="XP_024506626.1">
    <property type="nucleotide sequence ID" value="XM_024653117.1"/>
</dbReference>
<keyword evidence="1" id="KW-0175">Coiled coil</keyword>
<dbReference type="SUPFAM" id="SSF58038">
    <property type="entry name" value="SNARE fusion complex"/>
    <property type="match status" value="1"/>
</dbReference>
<evidence type="ECO:0000313" key="4">
    <source>
        <dbReference type="EMBL" id="CEF67426.1"/>
    </source>
</evidence>
<organism evidence="4">
    <name type="scientific">Strongyloides ratti</name>
    <name type="common">Parasitic roundworm</name>
    <dbReference type="NCBI Taxonomy" id="34506"/>
    <lineage>
        <taxon>Eukaryota</taxon>
        <taxon>Metazoa</taxon>
        <taxon>Ecdysozoa</taxon>
        <taxon>Nematoda</taxon>
        <taxon>Chromadorea</taxon>
        <taxon>Rhabditida</taxon>
        <taxon>Tylenchina</taxon>
        <taxon>Panagrolaimomorpha</taxon>
        <taxon>Strongyloidoidea</taxon>
        <taxon>Strongyloididae</taxon>
        <taxon>Strongyloides</taxon>
    </lineage>
</organism>
<keyword evidence="2" id="KW-1133">Transmembrane helix</keyword>
<evidence type="ECO:0000259" key="3">
    <source>
        <dbReference type="PROSITE" id="PS50892"/>
    </source>
</evidence>
<protein>
    <submittedName>
        <fullName evidence="4 6">Synaptobrevin domain-containing protein</fullName>
    </submittedName>
</protein>
<dbReference type="Proteomes" id="UP000035682">
    <property type="component" value="Unplaced"/>
</dbReference>
<evidence type="ECO:0000313" key="6">
    <source>
        <dbReference type="WBParaSite" id="SRAE_2000209000.1"/>
    </source>
</evidence>
<dbReference type="WBParaSite" id="SRAE_2000209000.1">
    <property type="protein sequence ID" value="SRAE_2000209000.1"/>
    <property type="gene ID" value="WBGene00262297"/>
</dbReference>
<accession>A0A090LC98</accession>
<dbReference type="GO" id="GO:0016020">
    <property type="term" value="C:membrane"/>
    <property type="evidence" value="ECO:0007669"/>
    <property type="project" value="InterPro"/>
</dbReference>
<dbReference type="STRING" id="34506.A0A090LC98"/>
<dbReference type="InterPro" id="IPR042855">
    <property type="entry name" value="V_SNARE_CC"/>
</dbReference>
<dbReference type="EMBL" id="LN609529">
    <property type="protein sequence ID" value="CEF67426.1"/>
    <property type="molecule type" value="Genomic_DNA"/>
</dbReference>
<keyword evidence="2" id="KW-0812">Transmembrane</keyword>
<dbReference type="CDD" id="cd15843">
    <property type="entry name" value="R-SNARE"/>
    <property type="match status" value="1"/>
</dbReference>
<dbReference type="Pfam" id="PF00957">
    <property type="entry name" value="Synaptobrevin"/>
    <property type="match status" value="1"/>
</dbReference>
<evidence type="ECO:0000313" key="5">
    <source>
        <dbReference type="Proteomes" id="UP000035682"/>
    </source>
</evidence>